<dbReference type="AlphaFoldDB" id="A0A0C3CXP3"/>
<dbReference type="HOGENOM" id="CLU_2499174_0_0_1"/>
<reference evidence="1 2" key="1">
    <citation type="submission" date="2014-04" db="EMBL/GenBank/DDBJ databases">
        <authorList>
            <consortium name="DOE Joint Genome Institute"/>
            <person name="Kuo A."/>
            <person name="Kohler A."/>
            <person name="Nagy L.G."/>
            <person name="Floudas D."/>
            <person name="Copeland A."/>
            <person name="Barry K.W."/>
            <person name="Cichocki N."/>
            <person name="Veneault-Fourrey C."/>
            <person name="LaButti K."/>
            <person name="Lindquist E.A."/>
            <person name="Lipzen A."/>
            <person name="Lundell T."/>
            <person name="Morin E."/>
            <person name="Murat C."/>
            <person name="Sun H."/>
            <person name="Tunlid A."/>
            <person name="Henrissat B."/>
            <person name="Grigoriev I.V."/>
            <person name="Hibbett D.S."/>
            <person name="Martin F."/>
            <person name="Nordberg H.P."/>
            <person name="Cantor M.N."/>
            <person name="Hua S.X."/>
        </authorList>
    </citation>
    <scope>NUCLEOTIDE SEQUENCE [LARGE SCALE GENOMIC DNA]</scope>
    <source>
        <strain evidence="1 2">Foug A</strain>
    </source>
</reference>
<accession>A0A0C3CXP3</accession>
<protein>
    <submittedName>
        <fullName evidence="1">Uncharacterized protein</fullName>
    </submittedName>
</protein>
<dbReference type="InParanoid" id="A0A0C3CXP3"/>
<sequence>MNPDELSPNEPVSSSYAPPFPPLVATKLSAESTVHQVLLESRFNRDLFTSAQLAIEYVLRFECQRAGRVEEHEFASADLSMTAPSE</sequence>
<proteinExistence type="predicted"/>
<keyword evidence="2" id="KW-1185">Reference proteome</keyword>
<name>A0A0C3CXP3_9AGAM</name>
<evidence type="ECO:0000313" key="1">
    <source>
        <dbReference type="EMBL" id="KIM53340.1"/>
    </source>
</evidence>
<dbReference type="Proteomes" id="UP000053989">
    <property type="component" value="Unassembled WGS sequence"/>
</dbReference>
<evidence type="ECO:0000313" key="2">
    <source>
        <dbReference type="Proteomes" id="UP000053989"/>
    </source>
</evidence>
<organism evidence="1 2">
    <name type="scientific">Scleroderma citrinum Foug A</name>
    <dbReference type="NCBI Taxonomy" id="1036808"/>
    <lineage>
        <taxon>Eukaryota</taxon>
        <taxon>Fungi</taxon>
        <taxon>Dikarya</taxon>
        <taxon>Basidiomycota</taxon>
        <taxon>Agaricomycotina</taxon>
        <taxon>Agaricomycetes</taxon>
        <taxon>Agaricomycetidae</taxon>
        <taxon>Boletales</taxon>
        <taxon>Sclerodermatineae</taxon>
        <taxon>Sclerodermataceae</taxon>
        <taxon>Scleroderma</taxon>
    </lineage>
</organism>
<gene>
    <name evidence="1" type="ORF">SCLCIDRAFT_448238</name>
</gene>
<reference evidence="2" key="2">
    <citation type="submission" date="2015-01" db="EMBL/GenBank/DDBJ databases">
        <title>Evolutionary Origins and Diversification of the Mycorrhizal Mutualists.</title>
        <authorList>
            <consortium name="DOE Joint Genome Institute"/>
            <consortium name="Mycorrhizal Genomics Consortium"/>
            <person name="Kohler A."/>
            <person name="Kuo A."/>
            <person name="Nagy L.G."/>
            <person name="Floudas D."/>
            <person name="Copeland A."/>
            <person name="Barry K.W."/>
            <person name="Cichocki N."/>
            <person name="Veneault-Fourrey C."/>
            <person name="LaButti K."/>
            <person name="Lindquist E.A."/>
            <person name="Lipzen A."/>
            <person name="Lundell T."/>
            <person name="Morin E."/>
            <person name="Murat C."/>
            <person name="Riley R."/>
            <person name="Ohm R."/>
            <person name="Sun H."/>
            <person name="Tunlid A."/>
            <person name="Henrissat B."/>
            <person name="Grigoriev I.V."/>
            <person name="Hibbett D.S."/>
            <person name="Martin F."/>
        </authorList>
    </citation>
    <scope>NUCLEOTIDE SEQUENCE [LARGE SCALE GENOMIC DNA]</scope>
    <source>
        <strain evidence="2">Foug A</strain>
    </source>
</reference>
<dbReference type="EMBL" id="KN822183">
    <property type="protein sequence ID" value="KIM53340.1"/>
    <property type="molecule type" value="Genomic_DNA"/>
</dbReference>